<dbReference type="CTD" id="108700810"/>
<name>A0A8J0TKA1_XENLA</name>
<dbReference type="Gene3D" id="1.10.10.10">
    <property type="entry name" value="Winged helix-like DNA-binding domain superfamily/Winged helix DNA-binding domain"/>
    <property type="match status" value="1"/>
</dbReference>
<evidence type="ECO:0000313" key="6">
    <source>
        <dbReference type="Xenbase" id="XB-GENE-17337213"/>
    </source>
</evidence>
<dbReference type="InterPro" id="IPR016689">
    <property type="entry name" value="ESCRT-2_cplx_Snf8"/>
</dbReference>
<dbReference type="PANTHER" id="PTHR12806">
    <property type="entry name" value="EAP30 SUBUNIT OF ELL COMPLEX"/>
    <property type="match status" value="1"/>
</dbReference>
<comment type="similarity">
    <text evidence="1">Belongs to the SNF8 family.</text>
</comment>
<evidence type="ECO:0000313" key="5">
    <source>
        <dbReference type="RefSeq" id="XP_018090269.1"/>
    </source>
</evidence>
<evidence type="ECO:0000256" key="1">
    <source>
        <dbReference type="ARBA" id="ARBA00009834"/>
    </source>
</evidence>
<dbReference type="InterPro" id="IPR036390">
    <property type="entry name" value="WH_DNA-bd_sf"/>
</dbReference>
<dbReference type="KEGG" id="xla:108700810"/>
<sequence length="87" mass="9654">MHRRGVGAGVIAKKKLAEKKGFVTVGEMKSSLNWETERAKHVLEHLLKEGLAWVDSQAPGEAQYWLPALFTALYCPQMNMEENGGPS</sequence>
<reference evidence="5" key="1">
    <citation type="submission" date="2025-08" db="UniProtKB">
        <authorList>
            <consortium name="RefSeq"/>
        </authorList>
    </citation>
    <scope>IDENTIFICATION</scope>
    <source>
        <strain evidence="5">J_2021</strain>
        <tissue evidence="5">Erythrocytes</tissue>
    </source>
</reference>
<dbReference type="GeneID" id="108700810"/>
<keyword evidence="4" id="KW-1185">Reference proteome</keyword>
<proteinExistence type="inferred from homology"/>
<protein>
    <recommendedName>
        <fullName evidence="2">Vacuolar-sorting protein SNF8</fullName>
    </recommendedName>
    <alternativeName>
        <fullName evidence="3">ESCRT-II complex subunit VPS22</fullName>
    </alternativeName>
</protein>
<dbReference type="AGR" id="Xenbase:XB-GENE-17337213"/>
<dbReference type="GO" id="GO:0000814">
    <property type="term" value="C:ESCRT II complex"/>
    <property type="evidence" value="ECO:0007669"/>
    <property type="project" value="InterPro"/>
</dbReference>
<dbReference type="Xenbase" id="XB-GENE-17337213">
    <property type="gene designation" value="snf8.L"/>
</dbReference>
<dbReference type="Proteomes" id="UP000186698">
    <property type="component" value="Chromosome 9_10L"/>
</dbReference>
<dbReference type="InterPro" id="IPR040608">
    <property type="entry name" value="Snf8/Vps36"/>
</dbReference>
<accession>A0A8J0TKA1</accession>
<evidence type="ECO:0000313" key="4">
    <source>
        <dbReference type="Proteomes" id="UP000186698"/>
    </source>
</evidence>
<gene>
    <name evidence="6" type="primary">snf8.L</name>
    <name evidence="5" type="synonym">LOC108700810</name>
</gene>
<organism evidence="4 5">
    <name type="scientific">Xenopus laevis</name>
    <name type="common">African clawed frog</name>
    <dbReference type="NCBI Taxonomy" id="8355"/>
    <lineage>
        <taxon>Eukaryota</taxon>
        <taxon>Metazoa</taxon>
        <taxon>Chordata</taxon>
        <taxon>Craniata</taxon>
        <taxon>Vertebrata</taxon>
        <taxon>Euteleostomi</taxon>
        <taxon>Amphibia</taxon>
        <taxon>Batrachia</taxon>
        <taxon>Anura</taxon>
        <taxon>Pipoidea</taxon>
        <taxon>Pipidae</taxon>
        <taxon>Xenopodinae</taxon>
        <taxon>Xenopus</taxon>
        <taxon>Xenopus</taxon>
    </lineage>
</organism>
<dbReference type="RefSeq" id="XP_018090269.1">
    <property type="nucleotide sequence ID" value="XM_018234780.2"/>
</dbReference>
<dbReference type="InterPro" id="IPR036388">
    <property type="entry name" value="WH-like_DNA-bd_sf"/>
</dbReference>
<dbReference type="PANTHER" id="PTHR12806:SF0">
    <property type="entry name" value="VACUOLAR-SORTING PROTEIN SNF8"/>
    <property type="match status" value="1"/>
</dbReference>
<evidence type="ECO:0000256" key="2">
    <source>
        <dbReference type="ARBA" id="ARBA00017052"/>
    </source>
</evidence>
<dbReference type="SUPFAM" id="SSF46785">
    <property type="entry name" value="Winged helix' DNA-binding domain"/>
    <property type="match status" value="1"/>
</dbReference>
<dbReference type="GO" id="GO:0043328">
    <property type="term" value="P:protein transport to vacuole involved in ubiquitin-dependent protein catabolic process via the multivesicular body sorting pathway"/>
    <property type="evidence" value="ECO:0007669"/>
    <property type="project" value="TreeGrafter"/>
</dbReference>
<evidence type="ECO:0000256" key="3">
    <source>
        <dbReference type="ARBA" id="ARBA00030097"/>
    </source>
</evidence>
<dbReference type="Pfam" id="PF04157">
    <property type="entry name" value="EAP30"/>
    <property type="match status" value="1"/>
</dbReference>
<dbReference type="AlphaFoldDB" id="A0A8J0TKA1"/>
<dbReference type="OrthoDB" id="283883at2759"/>